<dbReference type="KEGG" id="dvv:114329411"/>
<dbReference type="PROSITE" id="PS51468">
    <property type="entry name" value="VIT"/>
    <property type="match status" value="1"/>
</dbReference>
<feature type="domain" description="VIT" evidence="10">
    <location>
        <begin position="36"/>
        <end position="165"/>
    </location>
</feature>
<evidence type="ECO:0000256" key="4">
    <source>
        <dbReference type="ARBA" id="ARBA00022900"/>
    </source>
</evidence>
<sequence length="822" mass="92598">MAKLQKSSFCVILCLILFTGKVFAFEYVVFKTDTVPVPSIVKRDIKPDLPEIKEFMVDTRVSNHFAETSVTNLVENPDNYTKQTTFSIVLPERAFISGFYMETDGKKYKAFVTEKDLARNIFYKSVATGQTAGHVAVSTKNSNRFTITVNVEPLSKVLFKLDYEELLQRENGQYEIITNIQPGQIVKKMKVTVIIKENQPLVLLKTPYLQAGSGSMDLGQTKIDPDARVHIEKSTARVIFEPDVERQMEFACSGLGNTEYNGFAGQFIVNYDVNRTNEAGEVFYQDNFFFISFAPQSLDPLPKHMVFILDTSGSMEGFRISQLKDAMSKILPQLNEEDVFTIIQFEFNVFDWNLNNNGNNVFNNKDIYNLPYGHLADEFKSYTPSIIEASKKNIETMKNAINNFNAKGGTNTIGALEVGLMAVSATQKKYPNKYLPIIVFLTDGEPEIRSKDADNVTYINEVITKLNKASFKTPIYSLSFGDDVKPLYRRFLINLSNNNFGKEHKVFVDLDSSQYLQKFYETISVPLLRNISLNNLPPSAQLTKINFPIFFNGSEIVIAGKGVGKNKALPVTVSANSKKGLKHFEPQIGVPLARLERIWAYLTVKQLADQYYATKNSTLAKIGLEIAMNHSLVTDFTSLVVVKSDTPNETVEIEDAYTGIFPKKPTELPMCKNITSSCSLPDDSGICVDFTDKWFYSTLKHQCEQFKYGGCYGNDNRFATKQDCEQACVNPTGPERCKLPISLGTCNKKLLQWFYDQAKHTCVQYAYGGCLGNSNRFNSKYECLKLCNPNKVKKTVNATVTIKKKCIKVKSTKGKTYNICLS</sequence>
<dbReference type="OrthoDB" id="299997at2759"/>
<dbReference type="Pfam" id="PF13768">
    <property type="entry name" value="VWA_3"/>
    <property type="match status" value="2"/>
</dbReference>
<dbReference type="Pfam" id="PF08487">
    <property type="entry name" value="VIT"/>
    <property type="match status" value="1"/>
</dbReference>
<dbReference type="SMART" id="SM00131">
    <property type="entry name" value="KU"/>
    <property type="match status" value="2"/>
</dbReference>
<feature type="domain" description="BPTI/Kunitz inhibitor" evidence="9">
    <location>
        <begin position="737"/>
        <end position="787"/>
    </location>
</feature>
<feature type="chain" id="PRO_5027583283" evidence="7">
    <location>
        <begin position="25"/>
        <end position="822"/>
    </location>
</feature>
<evidence type="ECO:0000259" key="8">
    <source>
        <dbReference type="PROSITE" id="PS50234"/>
    </source>
</evidence>
<dbReference type="InterPro" id="IPR013694">
    <property type="entry name" value="VIT"/>
</dbReference>
<dbReference type="Gene3D" id="3.40.50.410">
    <property type="entry name" value="von Willebrand factor, type A domain"/>
    <property type="match status" value="1"/>
</dbReference>
<dbReference type="Gene3D" id="4.10.410.10">
    <property type="entry name" value="Pancreatic trypsin inhibitor Kunitz domain"/>
    <property type="match status" value="2"/>
</dbReference>
<dbReference type="PANTHER" id="PTHR10338:SF108">
    <property type="entry name" value="INTER-ALPHA-TRYPSIN INHIBITOR HEAVY CHAIN H4-LIKE PROTEIN"/>
    <property type="match status" value="1"/>
</dbReference>
<evidence type="ECO:0000256" key="2">
    <source>
        <dbReference type="ARBA" id="ARBA00022530"/>
    </source>
</evidence>
<dbReference type="PRINTS" id="PR00759">
    <property type="entry name" value="BASICPTASE"/>
</dbReference>
<dbReference type="FunFam" id="4.10.410.10:FF:000020">
    <property type="entry name" value="Collagen, type VI, alpha 3"/>
    <property type="match status" value="2"/>
</dbReference>
<keyword evidence="6" id="KW-1015">Disulfide bond</keyword>
<evidence type="ECO:0000256" key="3">
    <source>
        <dbReference type="ARBA" id="ARBA00022690"/>
    </source>
</evidence>
<feature type="domain" description="BPTI/Kunitz inhibitor" evidence="9">
    <location>
        <begin position="678"/>
        <end position="728"/>
    </location>
</feature>
<comment type="subcellular location">
    <subcellularLocation>
        <location evidence="1">Secreted</location>
        <location evidence="1">Extracellular space</location>
        <location evidence="1">Extracellular matrix</location>
    </subcellularLocation>
</comment>
<evidence type="ECO:0000259" key="9">
    <source>
        <dbReference type="PROSITE" id="PS50279"/>
    </source>
</evidence>
<dbReference type="AlphaFoldDB" id="A0A6P7FE66"/>
<evidence type="ECO:0000256" key="5">
    <source>
        <dbReference type="ARBA" id="ARBA00023119"/>
    </source>
</evidence>
<dbReference type="InterPro" id="IPR020901">
    <property type="entry name" value="Prtase_inh_Kunz-CS"/>
</dbReference>
<dbReference type="PROSITE" id="PS00280">
    <property type="entry name" value="BPTI_KUNITZ_1"/>
    <property type="match status" value="1"/>
</dbReference>
<evidence type="ECO:0000256" key="6">
    <source>
        <dbReference type="ARBA" id="ARBA00023157"/>
    </source>
</evidence>
<keyword evidence="5" id="KW-0176">Collagen</keyword>
<evidence type="ECO:0000256" key="1">
    <source>
        <dbReference type="ARBA" id="ARBA00004498"/>
    </source>
</evidence>
<dbReference type="InterPro" id="IPR002223">
    <property type="entry name" value="Kunitz_BPTI"/>
</dbReference>
<evidence type="ECO:0000313" key="11">
    <source>
        <dbReference type="RefSeq" id="XP_028134304.1"/>
    </source>
</evidence>
<feature type="signal peptide" evidence="7">
    <location>
        <begin position="1"/>
        <end position="24"/>
    </location>
</feature>
<dbReference type="PROSITE" id="PS50234">
    <property type="entry name" value="VWFA"/>
    <property type="match status" value="1"/>
</dbReference>
<keyword evidence="3" id="KW-0646">Protease inhibitor</keyword>
<dbReference type="Pfam" id="PF00014">
    <property type="entry name" value="Kunitz_BPTI"/>
    <property type="match status" value="2"/>
</dbReference>
<dbReference type="GO" id="GO:0005581">
    <property type="term" value="C:collagen trimer"/>
    <property type="evidence" value="ECO:0007669"/>
    <property type="project" value="UniProtKB-KW"/>
</dbReference>
<proteinExistence type="predicted"/>
<protein>
    <submittedName>
        <fullName evidence="11">Inter-alpha-trypsin inhibitor heavy chain H5-like isoform X1</fullName>
    </submittedName>
</protein>
<organism evidence="11">
    <name type="scientific">Diabrotica virgifera virgifera</name>
    <name type="common">western corn rootworm</name>
    <dbReference type="NCBI Taxonomy" id="50390"/>
    <lineage>
        <taxon>Eukaryota</taxon>
        <taxon>Metazoa</taxon>
        <taxon>Ecdysozoa</taxon>
        <taxon>Arthropoda</taxon>
        <taxon>Hexapoda</taxon>
        <taxon>Insecta</taxon>
        <taxon>Pterygota</taxon>
        <taxon>Neoptera</taxon>
        <taxon>Endopterygota</taxon>
        <taxon>Coleoptera</taxon>
        <taxon>Polyphaga</taxon>
        <taxon>Cucujiformia</taxon>
        <taxon>Chrysomeloidea</taxon>
        <taxon>Chrysomelidae</taxon>
        <taxon>Galerucinae</taxon>
        <taxon>Diabroticina</taxon>
        <taxon>Diabroticites</taxon>
        <taxon>Diabrotica</taxon>
    </lineage>
</organism>
<name>A0A6P7FE66_DIAVI</name>
<evidence type="ECO:0000259" key="10">
    <source>
        <dbReference type="PROSITE" id="PS51468"/>
    </source>
</evidence>
<dbReference type="PROSITE" id="PS50279">
    <property type="entry name" value="BPTI_KUNITZ_2"/>
    <property type="match status" value="2"/>
</dbReference>
<dbReference type="InterPro" id="IPR036880">
    <property type="entry name" value="Kunitz_BPTI_sf"/>
</dbReference>
<dbReference type="InterPro" id="IPR036465">
    <property type="entry name" value="vWFA_dom_sf"/>
</dbReference>
<dbReference type="InterPro" id="IPR050934">
    <property type="entry name" value="ITIH"/>
</dbReference>
<keyword evidence="4" id="KW-0722">Serine protease inhibitor</keyword>
<keyword evidence="7" id="KW-0732">Signal</keyword>
<dbReference type="SUPFAM" id="SSF53300">
    <property type="entry name" value="vWA-like"/>
    <property type="match status" value="1"/>
</dbReference>
<dbReference type="PANTHER" id="PTHR10338">
    <property type="entry name" value="INTER-ALPHA-TRYPSIN INHIBITOR HEAVY CHAIN FAMILY MEMBER"/>
    <property type="match status" value="1"/>
</dbReference>
<dbReference type="InterPro" id="IPR002035">
    <property type="entry name" value="VWF_A"/>
</dbReference>
<evidence type="ECO:0000256" key="7">
    <source>
        <dbReference type="SAM" id="SignalP"/>
    </source>
</evidence>
<dbReference type="CDD" id="cd00109">
    <property type="entry name" value="Kunitz-type"/>
    <property type="match status" value="1"/>
</dbReference>
<accession>A0A6P7FE66</accession>
<dbReference type="SMART" id="SM00327">
    <property type="entry name" value="VWA"/>
    <property type="match status" value="1"/>
</dbReference>
<feature type="domain" description="VWFA" evidence="8">
    <location>
        <begin position="304"/>
        <end position="523"/>
    </location>
</feature>
<dbReference type="RefSeq" id="XP_028134304.1">
    <property type="nucleotide sequence ID" value="XM_028278503.1"/>
</dbReference>
<gene>
    <name evidence="11" type="primary">LOC114329411</name>
</gene>
<dbReference type="InParanoid" id="A0A6P7FE66"/>
<dbReference type="GO" id="GO:0004867">
    <property type="term" value="F:serine-type endopeptidase inhibitor activity"/>
    <property type="evidence" value="ECO:0007669"/>
    <property type="project" value="UniProtKB-KW"/>
</dbReference>
<dbReference type="SMART" id="SM00609">
    <property type="entry name" value="VIT"/>
    <property type="match status" value="1"/>
</dbReference>
<reference evidence="11" key="1">
    <citation type="submission" date="2025-08" db="UniProtKB">
        <authorList>
            <consortium name="RefSeq"/>
        </authorList>
    </citation>
    <scope>IDENTIFICATION</scope>
    <source>
        <tissue evidence="11">Whole insect</tissue>
    </source>
</reference>
<keyword evidence="2" id="KW-0964">Secreted</keyword>
<dbReference type="SUPFAM" id="SSF57362">
    <property type="entry name" value="BPTI-like"/>
    <property type="match status" value="2"/>
</dbReference>
<keyword evidence="2" id="KW-0272">Extracellular matrix</keyword>